<evidence type="ECO:0000259" key="2">
    <source>
        <dbReference type="PROSITE" id="PS50006"/>
    </source>
</evidence>
<accession>A0A2N9GQ72</accession>
<dbReference type="InterPro" id="IPR000253">
    <property type="entry name" value="FHA_dom"/>
</dbReference>
<dbReference type="PANTHER" id="PTHR13233">
    <property type="entry name" value="MICROSPHERULE PROTEIN 1"/>
    <property type="match status" value="1"/>
</dbReference>
<evidence type="ECO:0000256" key="1">
    <source>
        <dbReference type="SAM" id="MobiDB-lite"/>
    </source>
</evidence>
<dbReference type="InterPro" id="IPR037912">
    <property type="entry name" value="MCRS1"/>
</dbReference>
<sequence>MAAVASVPIWIPEDDLLLKNAVEAGASLEALAKGAVRFSRKFTVRELRDRWHSLLYDPAISAEASARMVEYELSVSTNSSILRNKSVQVPVKRKAMSLRQQYYALRKRMCGQAFESFELSINSNGGGDTDKLVKVGYEGNGMIGDDIENHFGFQNRRVDMLNRVPPQIRKHVAANAVASNDREVVFEKNDAQKDKHSTLGDNLVEFGNGSDAEDLGPSYVMPDMPIWKTIEDVPAPAMPINMSIGDKDQGAVETLILPENVDGEKMSSSGYHVVHSEQILKDRHSGDAINSSAAISEGDFVDLSDCLLNLASEDELLFMDEDGKDTVDKSCYDNVSSILLSSPSNVHNNDAHNVCEPQTSVLNTCLASSDGACTEGLDVIADPSHSGRGDQLSICSSQVDMPSSTVDMPSSTVEMPSSTVDMPSSTVDMSSSTSVPDPLPPDLHGGEIHCTLNTEDPDIPCNDDVCLPDAFASSAILPNYKEANNPSSSSSHQRNGEQEKRLKKKDSPTVSFIGSRLVRPGTMPETSPKHSIVGFGVKPGLSQGNHLAVDSKEITIVQVDPRQGRLAHATPKLAIDESIKIEETNAPDPVREHAMLHAQPGSTKLEPDPTVDQEESDDDDIPCFSDIETMILEMDLCPDDEDSYINREVSRYQHEGTKRTIIRLEQCARSSMQRAIASQGALAILYGRHLKQYIKKTEVILGRATDDTAVDIDLGREGRANKVSRQQALIKMKEDGSFYLKNLGKSSIFLNGKEVARGQLLSLNSGSLIEIREMAFVFELNHKSVRKYLAKVAKKSQEKSSKFEWLPEEGCQ</sequence>
<dbReference type="Pfam" id="PF00498">
    <property type="entry name" value="FHA"/>
    <property type="match status" value="1"/>
</dbReference>
<dbReference type="SMART" id="SM00240">
    <property type="entry name" value="FHA"/>
    <property type="match status" value="1"/>
</dbReference>
<feature type="compositionally biased region" description="Polar residues" evidence="1">
    <location>
        <begin position="400"/>
        <end position="419"/>
    </location>
</feature>
<dbReference type="Gene3D" id="2.60.200.20">
    <property type="match status" value="1"/>
</dbReference>
<dbReference type="InterPro" id="IPR008984">
    <property type="entry name" value="SMAD_FHA_dom_sf"/>
</dbReference>
<dbReference type="CDD" id="cd22687">
    <property type="entry name" value="FHA_MCRS1"/>
    <property type="match status" value="1"/>
</dbReference>
<feature type="compositionally biased region" description="Acidic residues" evidence="1">
    <location>
        <begin position="609"/>
        <end position="620"/>
    </location>
</feature>
<proteinExistence type="predicted"/>
<name>A0A2N9GQ72_FAGSY</name>
<feature type="region of interest" description="Disordered" evidence="1">
    <location>
        <begin position="480"/>
        <end position="512"/>
    </location>
</feature>
<dbReference type="GO" id="GO:0045944">
    <property type="term" value="P:positive regulation of transcription by RNA polymerase II"/>
    <property type="evidence" value="ECO:0007669"/>
    <property type="project" value="TreeGrafter"/>
</dbReference>
<dbReference type="AlphaFoldDB" id="A0A2N9GQ72"/>
<dbReference type="GO" id="GO:0044545">
    <property type="term" value="C:NSL complex"/>
    <property type="evidence" value="ECO:0007669"/>
    <property type="project" value="TreeGrafter"/>
</dbReference>
<feature type="region of interest" description="Disordered" evidence="1">
    <location>
        <begin position="598"/>
        <end position="620"/>
    </location>
</feature>
<dbReference type="GO" id="GO:0071339">
    <property type="term" value="C:MLL1 complex"/>
    <property type="evidence" value="ECO:0007669"/>
    <property type="project" value="InterPro"/>
</dbReference>
<feature type="domain" description="FHA" evidence="2">
    <location>
        <begin position="699"/>
        <end position="755"/>
    </location>
</feature>
<dbReference type="Pfam" id="PF13325">
    <property type="entry name" value="MCRS_N"/>
    <property type="match status" value="1"/>
</dbReference>
<dbReference type="SUPFAM" id="SSF49879">
    <property type="entry name" value="SMAD/FHA domain"/>
    <property type="match status" value="1"/>
</dbReference>
<reference evidence="3" key="1">
    <citation type="submission" date="2018-02" db="EMBL/GenBank/DDBJ databases">
        <authorList>
            <person name="Cohen D.B."/>
            <person name="Kent A.D."/>
        </authorList>
    </citation>
    <scope>NUCLEOTIDE SEQUENCE</scope>
</reference>
<feature type="region of interest" description="Disordered" evidence="1">
    <location>
        <begin position="400"/>
        <end position="438"/>
    </location>
</feature>
<dbReference type="GO" id="GO:0031011">
    <property type="term" value="C:Ino80 complex"/>
    <property type="evidence" value="ECO:0007669"/>
    <property type="project" value="InterPro"/>
</dbReference>
<dbReference type="PROSITE" id="PS50006">
    <property type="entry name" value="FHA_DOMAIN"/>
    <property type="match status" value="1"/>
</dbReference>
<dbReference type="InterPro" id="IPR025999">
    <property type="entry name" value="MCRS_N"/>
</dbReference>
<feature type="compositionally biased region" description="Low complexity" evidence="1">
    <location>
        <begin position="420"/>
        <end position="436"/>
    </location>
</feature>
<dbReference type="FunFam" id="2.60.200.20:FF:000052">
    <property type="entry name" value="Microspherule protein 1"/>
    <property type="match status" value="1"/>
</dbReference>
<dbReference type="EMBL" id="OIVN01002224">
    <property type="protein sequence ID" value="SPD01792.1"/>
    <property type="molecule type" value="Genomic_DNA"/>
</dbReference>
<organism evidence="3">
    <name type="scientific">Fagus sylvatica</name>
    <name type="common">Beechnut</name>
    <dbReference type="NCBI Taxonomy" id="28930"/>
    <lineage>
        <taxon>Eukaryota</taxon>
        <taxon>Viridiplantae</taxon>
        <taxon>Streptophyta</taxon>
        <taxon>Embryophyta</taxon>
        <taxon>Tracheophyta</taxon>
        <taxon>Spermatophyta</taxon>
        <taxon>Magnoliopsida</taxon>
        <taxon>eudicotyledons</taxon>
        <taxon>Gunneridae</taxon>
        <taxon>Pentapetalae</taxon>
        <taxon>rosids</taxon>
        <taxon>fabids</taxon>
        <taxon>Fagales</taxon>
        <taxon>Fagaceae</taxon>
        <taxon>Fagus</taxon>
    </lineage>
</organism>
<evidence type="ECO:0000313" key="3">
    <source>
        <dbReference type="EMBL" id="SPD01792.1"/>
    </source>
</evidence>
<dbReference type="PANTHER" id="PTHR13233:SF13">
    <property type="entry name" value="FHA DOMAIN-CONTAINING PROTEIN"/>
    <property type="match status" value="1"/>
</dbReference>
<feature type="compositionally biased region" description="Polar residues" evidence="1">
    <location>
        <begin position="482"/>
        <end position="493"/>
    </location>
</feature>
<dbReference type="GO" id="GO:0002151">
    <property type="term" value="F:G-quadruplex RNA binding"/>
    <property type="evidence" value="ECO:0007669"/>
    <property type="project" value="InterPro"/>
</dbReference>
<protein>
    <recommendedName>
        <fullName evidence="2">FHA domain-containing protein</fullName>
    </recommendedName>
</protein>
<gene>
    <name evidence="3" type="ORF">FSB_LOCUS29674</name>
</gene>